<evidence type="ECO:0000256" key="2">
    <source>
        <dbReference type="ARBA" id="ARBA00023163"/>
    </source>
</evidence>
<dbReference type="InterPro" id="IPR026881">
    <property type="entry name" value="WYL_dom"/>
</dbReference>
<dbReference type="InterPro" id="IPR051534">
    <property type="entry name" value="CBASS_pafABC_assoc_protein"/>
</dbReference>
<keyword evidence="2" id="KW-0804">Transcription</keyword>
<dbReference type="Pfam" id="PF13280">
    <property type="entry name" value="WYL"/>
    <property type="match status" value="1"/>
</dbReference>
<feature type="domain" description="HTH deoR-type" evidence="3">
    <location>
        <begin position="15"/>
        <end position="70"/>
    </location>
</feature>
<dbReference type="Pfam" id="PF08279">
    <property type="entry name" value="HTH_11"/>
    <property type="match status" value="1"/>
</dbReference>
<dbReference type="InterPro" id="IPR057727">
    <property type="entry name" value="WCX_dom"/>
</dbReference>
<evidence type="ECO:0000313" key="5">
    <source>
        <dbReference type="Proteomes" id="UP000286268"/>
    </source>
</evidence>
<dbReference type="InterPro" id="IPR013196">
    <property type="entry name" value="HTH_11"/>
</dbReference>
<dbReference type="GO" id="GO:0003700">
    <property type="term" value="F:DNA-binding transcription factor activity"/>
    <property type="evidence" value="ECO:0007669"/>
    <property type="project" value="InterPro"/>
</dbReference>
<dbReference type="Pfam" id="PF25583">
    <property type="entry name" value="WCX"/>
    <property type="match status" value="1"/>
</dbReference>
<gene>
    <name evidence="4" type="ORF">C1I91_00435</name>
</gene>
<name>A0A3R5TCQ7_9CLOT</name>
<dbReference type="Proteomes" id="UP000286268">
    <property type="component" value="Chromosome"/>
</dbReference>
<evidence type="ECO:0000256" key="1">
    <source>
        <dbReference type="ARBA" id="ARBA00023015"/>
    </source>
</evidence>
<accession>A0A3R5TCQ7</accession>
<dbReference type="KEGG" id="cmah:C1I91_00435"/>
<keyword evidence="1" id="KW-0805">Transcription regulation</keyword>
<dbReference type="PROSITE" id="PS52050">
    <property type="entry name" value="WYL"/>
    <property type="match status" value="1"/>
</dbReference>
<reference evidence="4 5" key="1">
    <citation type="submission" date="2018-01" db="EMBL/GenBank/DDBJ databases">
        <title>Genome Sequencing and Assembly of Anaerobacter polyendosporus strain CT4.</title>
        <authorList>
            <person name="Tachaapaikoon C."/>
            <person name="Sutheeworapong S."/>
            <person name="Jenjaroenpun P."/>
            <person name="Wongsurawat T."/>
            <person name="Nookeaw I."/>
            <person name="Cheawchanlertfa P."/>
            <person name="Kosugi A."/>
            <person name="Cheevadhanarak S."/>
            <person name="Ratanakhanokchai K."/>
        </authorList>
    </citation>
    <scope>NUCLEOTIDE SEQUENCE [LARGE SCALE GENOMIC DNA]</scope>
    <source>
        <strain evidence="4 5">CT4</strain>
    </source>
</reference>
<dbReference type="Gene3D" id="1.10.10.10">
    <property type="entry name" value="Winged helix-like DNA-binding domain superfamily/Winged helix DNA-binding domain"/>
    <property type="match status" value="1"/>
</dbReference>
<dbReference type="PANTHER" id="PTHR34580:SF1">
    <property type="entry name" value="PROTEIN PAFC"/>
    <property type="match status" value="1"/>
</dbReference>
<dbReference type="InterPro" id="IPR036388">
    <property type="entry name" value="WH-like_DNA-bd_sf"/>
</dbReference>
<proteinExistence type="predicted"/>
<keyword evidence="5" id="KW-1185">Reference proteome</keyword>
<dbReference type="SUPFAM" id="SSF46785">
    <property type="entry name" value="Winged helix' DNA-binding domain"/>
    <property type="match status" value="1"/>
</dbReference>
<dbReference type="AlphaFoldDB" id="A0A3R5TCQ7"/>
<dbReference type="PIRSF" id="PIRSF016838">
    <property type="entry name" value="PafC"/>
    <property type="match status" value="1"/>
</dbReference>
<dbReference type="PROSITE" id="PS51000">
    <property type="entry name" value="HTH_DEOR_2"/>
    <property type="match status" value="1"/>
</dbReference>
<dbReference type="RefSeq" id="WP_128210728.1">
    <property type="nucleotide sequence ID" value="NZ_CP025746.1"/>
</dbReference>
<dbReference type="InterPro" id="IPR001034">
    <property type="entry name" value="DeoR_HTH"/>
</dbReference>
<dbReference type="EMBL" id="CP025746">
    <property type="protein sequence ID" value="QAA30277.1"/>
    <property type="molecule type" value="Genomic_DNA"/>
</dbReference>
<organism evidence="4 5">
    <name type="scientific">Clostridium manihotivorum</name>
    <dbReference type="NCBI Taxonomy" id="2320868"/>
    <lineage>
        <taxon>Bacteria</taxon>
        <taxon>Bacillati</taxon>
        <taxon>Bacillota</taxon>
        <taxon>Clostridia</taxon>
        <taxon>Eubacteriales</taxon>
        <taxon>Clostridiaceae</taxon>
        <taxon>Clostridium</taxon>
    </lineage>
</organism>
<dbReference type="InterPro" id="IPR036390">
    <property type="entry name" value="WH_DNA-bd_sf"/>
</dbReference>
<dbReference type="PANTHER" id="PTHR34580">
    <property type="match status" value="1"/>
</dbReference>
<protein>
    <submittedName>
        <fullName evidence="4">YafY family transcriptional regulator</fullName>
    </submittedName>
</protein>
<evidence type="ECO:0000313" key="4">
    <source>
        <dbReference type="EMBL" id="QAA30277.1"/>
    </source>
</evidence>
<sequence length="316" mass="37291">MVIKIGYEKGRVSLKLERLITIIMMLINKRRITSRELAEFFEVSVRTIQRDIDAINMAGIPIVAYKGYEGGYEILEGYKIDNNFVTEKEYDLLLKLLKGVENVYDDPTIKNMSEKFKAVKANDNVRIDKSIVMDFSHWGNSSRIKKKVAIVKEAIDDKVTIVFNYIDLNGKVSSREVEPYTLILKVNTWYLYAFCRLRNDFRLFKLTRLDKLEKTKTYFEAVDIEEHKLMTDKVDNYIDLKLRFHPSCMNRIDDYFEVEEMNFQEDGYILINTSYPEDEWVYSMLLSFGDKVEILEPNHIKDIIVKRVQNILKLYS</sequence>
<dbReference type="OrthoDB" id="9815009at2"/>
<dbReference type="InterPro" id="IPR028349">
    <property type="entry name" value="PafC-like"/>
</dbReference>
<evidence type="ECO:0000259" key="3">
    <source>
        <dbReference type="PROSITE" id="PS51000"/>
    </source>
</evidence>